<dbReference type="EMBL" id="NWUJ01000002">
    <property type="protein sequence ID" value="PFH37550.1"/>
    <property type="molecule type" value="Genomic_DNA"/>
</dbReference>
<evidence type="ECO:0000313" key="2">
    <source>
        <dbReference type="EMBL" id="PFH37550.1"/>
    </source>
</evidence>
<dbReference type="VEuPathDB" id="ToxoDB:BESB_040080"/>
<dbReference type="AlphaFoldDB" id="A0A2A9MP46"/>
<dbReference type="RefSeq" id="XP_029221559.1">
    <property type="nucleotide sequence ID" value="XM_029362594.1"/>
</dbReference>
<reference evidence="2 3" key="1">
    <citation type="submission" date="2017-09" db="EMBL/GenBank/DDBJ databases">
        <title>Genome sequencing of Besnoitia besnoiti strain Bb-Ger1.</title>
        <authorList>
            <person name="Schares G."/>
            <person name="Venepally P."/>
            <person name="Lorenzi H.A."/>
        </authorList>
    </citation>
    <scope>NUCLEOTIDE SEQUENCE [LARGE SCALE GENOMIC DNA]</scope>
    <source>
        <strain evidence="2 3">Bb-Ger1</strain>
    </source>
</reference>
<keyword evidence="3" id="KW-1185">Reference proteome</keyword>
<protein>
    <recommendedName>
        <fullName evidence="4">Apicomplexan specific, related protein</fullName>
    </recommendedName>
</protein>
<evidence type="ECO:0000256" key="1">
    <source>
        <dbReference type="SAM" id="MobiDB-lite"/>
    </source>
</evidence>
<comment type="caution">
    <text evidence="2">The sequence shown here is derived from an EMBL/GenBank/DDBJ whole genome shotgun (WGS) entry which is preliminary data.</text>
</comment>
<proteinExistence type="predicted"/>
<organism evidence="2 3">
    <name type="scientific">Besnoitia besnoiti</name>
    <name type="common">Apicomplexan protozoan</name>
    <dbReference type="NCBI Taxonomy" id="94643"/>
    <lineage>
        <taxon>Eukaryota</taxon>
        <taxon>Sar</taxon>
        <taxon>Alveolata</taxon>
        <taxon>Apicomplexa</taxon>
        <taxon>Conoidasida</taxon>
        <taxon>Coccidia</taxon>
        <taxon>Eucoccidiorida</taxon>
        <taxon>Eimeriorina</taxon>
        <taxon>Sarcocystidae</taxon>
        <taxon>Besnoitia</taxon>
    </lineage>
</organism>
<feature type="region of interest" description="Disordered" evidence="1">
    <location>
        <begin position="606"/>
        <end position="635"/>
    </location>
</feature>
<name>A0A2A9MP46_BESBE</name>
<dbReference type="OrthoDB" id="330174at2759"/>
<evidence type="ECO:0008006" key="4">
    <source>
        <dbReference type="Google" id="ProtNLM"/>
    </source>
</evidence>
<sequence>MATTACRAAHPSASRLPHCLSCECCPGRGPARVGDSTAVEDRDREAEADDCVPSIWATLLAAEEEEWEGGDDPVAQLKRGKAFTGRAKGLLCPSQRCRTWLDLKIWFGLEDRDLSKPEFDAAFIPVRKDGIGLFEHFVEIGTKTLETIAEMFFFHHYSVYEAQGWTQASTFPAVNREKSEIVAPVPPPIPPDLAFHVPAHVPQLLYTQKHAERACSPTSLYRFGVAYLAGAQGLTTRTSVVEYVRACIGYACCCSDHCSKSLYVWGPNLVEHIYWTQRVLSGSTREESALLHDLYEYFGYTGPTLSRKILRALGGTEDATITAAPPGERVLRVYLQEYFEQLARDSGVPCENQMSWAARELEHFLESPALALFASVVLSLAPYVADGNKDGVLQETSDVPPSTSYVSTFLTLLSLCWRGEQEERARVWMNALVKRLRQLQLIADVVRQDEQNQKDRRRRTHAFDLRRMDYVKDGLLGKYLIWSKAFEEAEANRQAARIAAEADGRRLKPTPEALALFARAPASCGGSPGCALLERALAAFEGRRVSGAPGDAAPAARIGAFPHSYGMPDARGVWAIRDKSGKLHYEMLLVGAAPLPTVASRKAQLGGTDVGEAGGGGGAKLRQWRRGRRGATGSS</sequence>
<evidence type="ECO:0000313" key="3">
    <source>
        <dbReference type="Proteomes" id="UP000224006"/>
    </source>
</evidence>
<feature type="compositionally biased region" description="Gly residues" evidence="1">
    <location>
        <begin position="608"/>
        <end position="619"/>
    </location>
</feature>
<accession>A0A2A9MP46</accession>
<gene>
    <name evidence="2" type="ORF">BESB_040080</name>
</gene>
<dbReference type="GeneID" id="40308989"/>
<dbReference type="Proteomes" id="UP000224006">
    <property type="component" value="Chromosome II"/>
</dbReference>
<dbReference type="KEGG" id="bbes:BESB_040080"/>